<accession>A0ABR7JRU0</accession>
<evidence type="ECO:0000313" key="2">
    <source>
        <dbReference type="EMBL" id="MBC5997633.1"/>
    </source>
</evidence>
<proteinExistence type="predicted"/>
<gene>
    <name evidence="2" type="ORF">H8923_12740</name>
</gene>
<feature type="transmembrane region" description="Helical" evidence="1">
    <location>
        <begin position="91"/>
        <end position="109"/>
    </location>
</feature>
<reference evidence="2 3" key="1">
    <citation type="submission" date="2020-08" db="EMBL/GenBank/DDBJ databases">
        <authorList>
            <person name="Liu C."/>
            <person name="Sun Q."/>
        </authorList>
    </citation>
    <scope>NUCLEOTIDE SEQUENCE [LARGE SCALE GENOMIC DNA]</scope>
    <source>
        <strain evidence="2 3">NSJ-18</strain>
    </source>
</reference>
<feature type="transmembrane region" description="Helical" evidence="1">
    <location>
        <begin position="16"/>
        <end position="34"/>
    </location>
</feature>
<keyword evidence="1" id="KW-1133">Transmembrane helix</keyword>
<feature type="transmembrane region" description="Helical" evidence="1">
    <location>
        <begin position="54"/>
        <end position="79"/>
    </location>
</feature>
<keyword evidence="1" id="KW-0472">Membrane</keyword>
<dbReference type="Proteomes" id="UP000609849">
    <property type="component" value="Unassembled WGS sequence"/>
</dbReference>
<comment type="caution">
    <text evidence="2">The sequence shown here is derived from an EMBL/GenBank/DDBJ whole genome shotgun (WGS) entry which is preliminary data.</text>
</comment>
<keyword evidence="1" id="KW-0812">Transmembrane</keyword>
<name>A0ABR7JRU0_9FIRM</name>
<evidence type="ECO:0000256" key="1">
    <source>
        <dbReference type="SAM" id="Phobius"/>
    </source>
</evidence>
<protein>
    <submittedName>
        <fullName evidence="2">Uncharacterized protein</fullName>
    </submittedName>
</protein>
<dbReference type="RefSeq" id="WP_153972413.1">
    <property type="nucleotide sequence ID" value="NZ_JACRWE010000006.1"/>
</dbReference>
<sequence>MNNIFKFLEYINESSILNILTILLIAGYLIYIYSKKETEEKYLVLKIIGFYLLGGFRTVFSLGSISIIIPIGFFMYLMIFKSKYNRVNYKIKDRAVVIGLVMIYISLLSNKIYELVEYRDRTATVQSFSINELKDKYEFIKNDLDISKNTYVDSFNIKYSRDKKIISLNCSIADVLKNKLYYINLSDGQCDISVNKVNEHDGYIIYHDNYNGNDLRVESLLDILDKVKFKEYKDAESYIIGYEKNNQYLSETSLYGINLNDYSTTKLPDESLIIGGVSLEYFPMRKNDNGIESIKTSTYLIDYTIDETDLEFNEMAYEGINLTIKNIETNKSKYITDINEVAYIGELLKREDWQDVNFKVNVSPDLFIEDNKGNKFGLCEEDKCFILREINGTKAWYLISTELYDKINYYTFE</sequence>
<dbReference type="EMBL" id="JACRWE010000006">
    <property type="protein sequence ID" value="MBC5997633.1"/>
    <property type="molecule type" value="Genomic_DNA"/>
</dbReference>
<evidence type="ECO:0000313" key="3">
    <source>
        <dbReference type="Proteomes" id="UP000609849"/>
    </source>
</evidence>
<keyword evidence="3" id="KW-1185">Reference proteome</keyword>
<organism evidence="2 3">
    <name type="scientific">Romboutsia faecis</name>
    <dbReference type="NCBI Taxonomy" id="2764597"/>
    <lineage>
        <taxon>Bacteria</taxon>
        <taxon>Bacillati</taxon>
        <taxon>Bacillota</taxon>
        <taxon>Clostridia</taxon>
        <taxon>Peptostreptococcales</taxon>
        <taxon>Peptostreptococcaceae</taxon>
        <taxon>Romboutsia</taxon>
    </lineage>
</organism>